<dbReference type="AlphaFoldDB" id="A0A1F5SNA0"/>
<dbReference type="STRING" id="1797994.A2227_04910"/>
<evidence type="ECO:0000313" key="1">
    <source>
        <dbReference type="EMBL" id="OGF27923.1"/>
    </source>
</evidence>
<evidence type="ECO:0000313" key="2">
    <source>
        <dbReference type="Proteomes" id="UP000178367"/>
    </source>
</evidence>
<dbReference type="EMBL" id="MFGB01000005">
    <property type="protein sequence ID" value="OGF27923.1"/>
    <property type="molecule type" value="Genomic_DNA"/>
</dbReference>
<dbReference type="Proteomes" id="UP000178367">
    <property type="component" value="Unassembled WGS sequence"/>
</dbReference>
<sequence>MFLFIVKKVLSLFDVDRGAAFGGLFDLERNSIAFPKLAELNAFQAIGMEKQIVGAVAGDKTEVFVGQFFDGSLHTNVKIKLIRNTKM</sequence>
<organism evidence="1 2">
    <name type="scientific">Candidatus Falkowbacteria bacterium RIFOXYA2_FULL_47_19</name>
    <dbReference type="NCBI Taxonomy" id="1797994"/>
    <lineage>
        <taxon>Bacteria</taxon>
        <taxon>Candidatus Falkowiibacteriota</taxon>
    </lineage>
</organism>
<comment type="caution">
    <text evidence="1">The sequence shown here is derived from an EMBL/GenBank/DDBJ whole genome shotgun (WGS) entry which is preliminary data.</text>
</comment>
<name>A0A1F5SNA0_9BACT</name>
<accession>A0A1F5SNA0</accession>
<gene>
    <name evidence="1" type="ORF">A2227_04910</name>
</gene>
<reference evidence="1 2" key="1">
    <citation type="journal article" date="2016" name="Nat. Commun.">
        <title>Thousands of microbial genomes shed light on interconnected biogeochemical processes in an aquifer system.</title>
        <authorList>
            <person name="Anantharaman K."/>
            <person name="Brown C.T."/>
            <person name="Hug L.A."/>
            <person name="Sharon I."/>
            <person name="Castelle C.J."/>
            <person name="Probst A.J."/>
            <person name="Thomas B.C."/>
            <person name="Singh A."/>
            <person name="Wilkins M.J."/>
            <person name="Karaoz U."/>
            <person name="Brodie E.L."/>
            <person name="Williams K.H."/>
            <person name="Hubbard S.S."/>
            <person name="Banfield J.F."/>
        </authorList>
    </citation>
    <scope>NUCLEOTIDE SEQUENCE [LARGE SCALE GENOMIC DNA]</scope>
</reference>
<protein>
    <submittedName>
        <fullName evidence="1">Uncharacterized protein</fullName>
    </submittedName>
</protein>
<proteinExistence type="predicted"/>